<evidence type="ECO:0000313" key="7">
    <source>
        <dbReference type="EMBL" id="MBL6761590.1"/>
    </source>
</evidence>
<dbReference type="PROSITE" id="PS00211">
    <property type="entry name" value="ABC_TRANSPORTER_1"/>
    <property type="match status" value="1"/>
</dbReference>
<dbReference type="InterPro" id="IPR015854">
    <property type="entry name" value="ABC_transpr_LolD-like"/>
</dbReference>
<dbReference type="EMBL" id="JADHOK010000021">
    <property type="protein sequence ID" value="MBL6761590.1"/>
    <property type="molecule type" value="Genomic_DNA"/>
</dbReference>
<evidence type="ECO:0000259" key="6">
    <source>
        <dbReference type="PROSITE" id="PS50893"/>
    </source>
</evidence>
<dbReference type="GO" id="GO:0098796">
    <property type="term" value="C:membrane protein complex"/>
    <property type="evidence" value="ECO:0007669"/>
    <property type="project" value="UniProtKB-ARBA"/>
</dbReference>
<dbReference type="SMART" id="SM00382">
    <property type="entry name" value="AAA"/>
    <property type="match status" value="1"/>
</dbReference>
<dbReference type="AlphaFoldDB" id="A0A937HH92"/>
<dbReference type="PANTHER" id="PTHR24220:SF689">
    <property type="entry name" value="LIPOPROTEIN-RELEASING SYSTEM ATP-BINDING PROTEIN LOLD"/>
    <property type="match status" value="1"/>
</dbReference>
<proteinExistence type="inferred from homology"/>
<keyword evidence="4 7" id="KW-0067">ATP-binding</keyword>
<dbReference type="PROSITE" id="PS50893">
    <property type="entry name" value="ABC_TRANSPORTER_2"/>
    <property type="match status" value="1"/>
</dbReference>
<keyword evidence="2" id="KW-0997">Cell inner membrane</keyword>
<dbReference type="CDD" id="cd03255">
    <property type="entry name" value="ABC_MJ0796_LolCDE_FtsE"/>
    <property type="match status" value="1"/>
</dbReference>
<dbReference type="InterPro" id="IPR003439">
    <property type="entry name" value="ABC_transporter-like_ATP-bd"/>
</dbReference>
<gene>
    <name evidence="7" type="ORF">ISQ19_02720</name>
</gene>
<name>A0A937HH92_9PROT</name>
<evidence type="ECO:0000313" key="8">
    <source>
        <dbReference type="Proteomes" id="UP000785783"/>
    </source>
</evidence>
<dbReference type="Pfam" id="PF00005">
    <property type="entry name" value="ABC_tran"/>
    <property type="match status" value="1"/>
</dbReference>
<reference evidence="7" key="1">
    <citation type="submission" date="2020-10" db="EMBL/GenBank/DDBJ databases">
        <title>Microbiome of the Black Sea water column analyzed by genome centric metagenomics.</title>
        <authorList>
            <person name="Cabello-Yeves P.J."/>
            <person name="Callieri C."/>
            <person name="Picazo A."/>
            <person name="Mehrshad M."/>
            <person name="Haro-Moreno J.M."/>
            <person name="Roda-Garcia J."/>
            <person name="Dzembekova N."/>
            <person name="Slabakova V."/>
            <person name="Slabakova N."/>
            <person name="Moncheva S."/>
            <person name="Rodriguez-Valera F."/>
        </authorList>
    </citation>
    <scope>NUCLEOTIDE SEQUENCE</scope>
    <source>
        <strain evidence="7">BS307-5m-G5</strain>
    </source>
</reference>
<accession>A0A937HH92</accession>
<dbReference type="InterPro" id="IPR003593">
    <property type="entry name" value="AAA+_ATPase"/>
</dbReference>
<dbReference type="InterPro" id="IPR017871">
    <property type="entry name" value="ABC_transporter-like_CS"/>
</dbReference>
<comment type="similarity">
    <text evidence="5">Belongs to the ABC transporter superfamily. Macrolide exporter (TC 3.A.1.122) family.</text>
</comment>
<dbReference type="GO" id="GO:0022857">
    <property type="term" value="F:transmembrane transporter activity"/>
    <property type="evidence" value="ECO:0007669"/>
    <property type="project" value="TreeGrafter"/>
</dbReference>
<evidence type="ECO:0000256" key="3">
    <source>
        <dbReference type="ARBA" id="ARBA00022741"/>
    </source>
</evidence>
<keyword evidence="2" id="KW-1003">Cell membrane</keyword>
<keyword evidence="1" id="KW-0813">Transport</keyword>
<keyword evidence="3" id="KW-0547">Nucleotide-binding</keyword>
<dbReference type="GO" id="GO:0016887">
    <property type="term" value="F:ATP hydrolysis activity"/>
    <property type="evidence" value="ECO:0007669"/>
    <property type="project" value="InterPro"/>
</dbReference>
<evidence type="ECO:0000256" key="2">
    <source>
        <dbReference type="ARBA" id="ARBA00022519"/>
    </source>
</evidence>
<feature type="domain" description="ABC transporter" evidence="6">
    <location>
        <begin position="5"/>
        <end position="225"/>
    </location>
</feature>
<dbReference type="FunFam" id="3.40.50.300:FF:000032">
    <property type="entry name" value="Export ABC transporter ATP-binding protein"/>
    <property type="match status" value="1"/>
</dbReference>
<evidence type="ECO:0000256" key="4">
    <source>
        <dbReference type="ARBA" id="ARBA00022840"/>
    </source>
</evidence>
<dbReference type="GO" id="GO:0005886">
    <property type="term" value="C:plasma membrane"/>
    <property type="evidence" value="ECO:0007669"/>
    <property type="project" value="TreeGrafter"/>
</dbReference>
<dbReference type="GO" id="GO:0044874">
    <property type="term" value="P:lipoprotein localization to outer membrane"/>
    <property type="evidence" value="ECO:0007669"/>
    <property type="project" value="TreeGrafter"/>
</dbReference>
<dbReference type="Proteomes" id="UP000785783">
    <property type="component" value="Unassembled WGS sequence"/>
</dbReference>
<dbReference type="InterPro" id="IPR027417">
    <property type="entry name" value="P-loop_NTPase"/>
</dbReference>
<dbReference type="InterPro" id="IPR017911">
    <property type="entry name" value="MacB-like_ATP-bd"/>
</dbReference>
<keyword evidence="2" id="KW-0472">Membrane</keyword>
<dbReference type="PANTHER" id="PTHR24220">
    <property type="entry name" value="IMPORT ATP-BINDING PROTEIN"/>
    <property type="match status" value="1"/>
</dbReference>
<dbReference type="GO" id="GO:0089705">
    <property type="term" value="P:protein localization to outer membrane"/>
    <property type="evidence" value="ECO:0007669"/>
    <property type="project" value="TreeGrafter"/>
</dbReference>
<protein>
    <submittedName>
        <fullName evidence="7">ABC transporter ATP-binding protein</fullName>
    </submittedName>
</protein>
<evidence type="ECO:0000256" key="5">
    <source>
        <dbReference type="ARBA" id="ARBA00038388"/>
    </source>
</evidence>
<sequence length="225" mass="23940">MSKQVVIDGIERRFVQGTRELHVLRGVSLEIAAGEVVALVGPSGSGKSSLLHLVGLLEKPDGGTITLNGEVIDTDNDRARTAVRLRHIGFVYQFHNLLPEFTAQENIALPARLAGQGKQTAMAAALASLERLGLADRATHLPSQLSGGEQQRVAIARALANHPTLLLVDEPTGSLDGAAGEKVADLLVREAKEQGAAVLLATHDMDLAARADRIVRLRDGQIHNN</sequence>
<dbReference type="GO" id="GO:0005524">
    <property type="term" value="F:ATP binding"/>
    <property type="evidence" value="ECO:0007669"/>
    <property type="project" value="UniProtKB-KW"/>
</dbReference>
<comment type="caution">
    <text evidence="7">The sequence shown here is derived from an EMBL/GenBank/DDBJ whole genome shotgun (WGS) entry which is preliminary data.</text>
</comment>
<evidence type="ECO:0000256" key="1">
    <source>
        <dbReference type="ARBA" id="ARBA00022448"/>
    </source>
</evidence>
<dbReference type="Gene3D" id="3.40.50.300">
    <property type="entry name" value="P-loop containing nucleotide triphosphate hydrolases"/>
    <property type="match status" value="1"/>
</dbReference>
<organism evidence="7 8">
    <name type="scientific">PS1 clade bacterium</name>
    <dbReference type="NCBI Taxonomy" id="2175152"/>
    <lineage>
        <taxon>Bacteria</taxon>
        <taxon>Pseudomonadati</taxon>
        <taxon>Pseudomonadota</taxon>
        <taxon>Alphaproteobacteria</taxon>
        <taxon>PS1 clade</taxon>
    </lineage>
</organism>
<dbReference type="SUPFAM" id="SSF52540">
    <property type="entry name" value="P-loop containing nucleoside triphosphate hydrolases"/>
    <property type="match status" value="1"/>
</dbReference>